<evidence type="ECO:0000313" key="2">
    <source>
        <dbReference type="EMBL" id="CAB4125279.1"/>
    </source>
</evidence>
<gene>
    <name evidence="2" type="ORF">UFOVP54_99</name>
</gene>
<name>A0A6J5KZA4_9CAUD</name>
<dbReference type="EMBL" id="LR796188">
    <property type="protein sequence ID" value="CAB4125279.1"/>
    <property type="molecule type" value="Genomic_DNA"/>
</dbReference>
<organism evidence="2">
    <name type="scientific">uncultured Caudovirales phage</name>
    <dbReference type="NCBI Taxonomy" id="2100421"/>
    <lineage>
        <taxon>Viruses</taxon>
        <taxon>Duplodnaviria</taxon>
        <taxon>Heunggongvirae</taxon>
        <taxon>Uroviricota</taxon>
        <taxon>Caudoviricetes</taxon>
        <taxon>Peduoviridae</taxon>
        <taxon>Maltschvirus</taxon>
        <taxon>Maltschvirus maltsch</taxon>
    </lineage>
</organism>
<protein>
    <submittedName>
        <fullName evidence="2">Uncharacterized protein</fullName>
    </submittedName>
</protein>
<sequence>MKEEGRSPFENYPTFVLHAPSRELEIPKSGKELRRERRKLERKNKVAS</sequence>
<proteinExistence type="predicted"/>
<reference evidence="2" key="1">
    <citation type="submission" date="2020-04" db="EMBL/GenBank/DDBJ databases">
        <authorList>
            <person name="Chiriac C."/>
            <person name="Salcher M."/>
            <person name="Ghai R."/>
            <person name="Kavagutti S V."/>
        </authorList>
    </citation>
    <scope>NUCLEOTIDE SEQUENCE</scope>
</reference>
<feature type="compositionally biased region" description="Basic and acidic residues" evidence="1">
    <location>
        <begin position="26"/>
        <end position="39"/>
    </location>
</feature>
<evidence type="ECO:0000256" key="1">
    <source>
        <dbReference type="SAM" id="MobiDB-lite"/>
    </source>
</evidence>
<accession>A0A6J5KZA4</accession>
<feature type="region of interest" description="Disordered" evidence="1">
    <location>
        <begin position="26"/>
        <end position="48"/>
    </location>
</feature>